<reference evidence="6" key="1">
    <citation type="submission" date="2016-10" db="EMBL/GenBank/DDBJ databases">
        <authorList>
            <person name="Varghese N."/>
            <person name="Submissions S."/>
        </authorList>
    </citation>
    <scope>NUCLEOTIDE SEQUENCE [LARGE SCALE GENOMIC DNA]</scope>
    <source>
        <strain evidence="6">DSM 22376</strain>
    </source>
</reference>
<dbReference type="SUPFAM" id="SSF46785">
    <property type="entry name" value="Winged helix' DNA-binding domain"/>
    <property type="match status" value="1"/>
</dbReference>
<feature type="domain" description="HTH hxlR-type" evidence="4">
    <location>
        <begin position="33"/>
        <end position="131"/>
    </location>
</feature>
<dbReference type="STRING" id="150146.SAMN05443667_105136"/>
<dbReference type="EMBL" id="FNRD01000005">
    <property type="protein sequence ID" value="SEA53201.1"/>
    <property type="molecule type" value="Genomic_DNA"/>
</dbReference>
<dbReference type="AlphaFoldDB" id="A0A1H4BYF1"/>
<evidence type="ECO:0000313" key="6">
    <source>
        <dbReference type="Proteomes" id="UP000198951"/>
    </source>
</evidence>
<dbReference type="Proteomes" id="UP000198951">
    <property type="component" value="Unassembled WGS sequence"/>
</dbReference>
<evidence type="ECO:0000313" key="5">
    <source>
        <dbReference type="EMBL" id="SEA53201.1"/>
    </source>
</evidence>
<sequence>MDKALKDKIEEFKSYRIDKPPLEIIEHYRKELQAIQDTMEIVQGRWKMPIIALLCNKEFRYSELEKGIPKITPRMLSKELKDLEINGLVERKVYDSIPVKVSYKLADYGYTLVPLIIELTNWGLEHRKMIMKR</sequence>
<dbReference type="InterPro" id="IPR002577">
    <property type="entry name" value="HTH_HxlR"/>
</dbReference>
<evidence type="ECO:0000259" key="4">
    <source>
        <dbReference type="PROSITE" id="PS51118"/>
    </source>
</evidence>
<evidence type="ECO:0000256" key="3">
    <source>
        <dbReference type="ARBA" id="ARBA00023163"/>
    </source>
</evidence>
<dbReference type="RefSeq" id="WP_091088108.1">
    <property type="nucleotide sequence ID" value="NZ_FNRD01000005.1"/>
</dbReference>
<gene>
    <name evidence="5" type="ORF">SAMN05443667_105136</name>
</gene>
<dbReference type="PANTHER" id="PTHR33204:SF29">
    <property type="entry name" value="TRANSCRIPTIONAL REGULATOR"/>
    <property type="match status" value="1"/>
</dbReference>
<keyword evidence="2" id="KW-0238">DNA-binding</keyword>
<protein>
    <submittedName>
        <fullName evidence="5">Transcriptional regulator, HxlR family</fullName>
    </submittedName>
</protein>
<dbReference type="Gene3D" id="1.10.10.10">
    <property type="entry name" value="Winged helix-like DNA-binding domain superfamily/Winged helix DNA-binding domain"/>
    <property type="match status" value="1"/>
</dbReference>
<dbReference type="OrthoDB" id="769662at2"/>
<evidence type="ECO:0000256" key="1">
    <source>
        <dbReference type="ARBA" id="ARBA00023015"/>
    </source>
</evidence>
<organism evidence="5 6">
    <name type="scientific">Flavobacterium gillisiae</name>
    <dbReference type="NCBI Taxonomy" id="150146"/>
    <lineage>
        <taxon>Bacteria</taxon>
        <taxon>Pseudomonadati</taxon>
        <taxon>Bacteroidota</taxon>
        <taxon>Flavobacteriia</taxon>
        <taxon>Flavobacteriales</taxon>
        <taxon>Flavobacteriaceae</taxon>
        <taxon>Flavobacterium</taxon>
    </lineage>
</organism>
<name>A0A1H4BYF1_9FLAO</name>
<dbReference type="PANTHER" id="PTHR33204">
    <property type="entry name" value="TRANSCRIPTIONAL REGULATOR, MARR FAMILY"/>
    <property type="match status" value="1"/>
</dbReference>
<dbReference type="Pfam" id="PF01638">
    <property type="entry name" value="HxlR"/>
    <property type="match status" value="1"/>
</dbReference>
<dbReference type="PROSITE" id="PS51118">
    <property type="entry name" value="HTH_HXLR"/>
    <property type="match status" value="1"/>
</dbReference>
<evidence type="ECO:0000256" key="2">
    <source>
        <dbReference type="ARBA" id="ARBA00023125"/>
    </source>
</evidence>
<dbReference type="GO" id="GO:0003677">
    <property type="term" value="F:DNA binding"/>
    <property type="evidence" value="ECO:0007669"/>
    <property type="project" value="UniProtKB-KW"/>
</dbReference>
<keyword evidence="6" id="KW-1185">Reference proteome</keyword>
<keyword evidence="3" id="KW-0804">Transcription</keyword>
<dbReference type="InterPro" id="IPR036390">
    <property type="entry name" value="WH_DNA-bd_sf"/>
</dbReference>
<dbReference type="InterPro" id="IPR036388">
    <property type="entry name" value="WH-like_DNA-bd_sf"/>
</dbReference>
<keyword evidence="1" id="KW-0805">Transcription regulation</keyword>
<proteinExistence type="predicted"/>
<accession>A0A1H4BYF1</accession>